<dbReference type="AlphaFoldDB" id="A0A1M7PKN6"/>
<accession>A0A1M7PKN6</accession>
<dbReference type="RefSeq" id="WP_072784934.1">
    <property type="nucleotide sequence ID" value="NZ_FRCX01000005.1"/>
</dbReference>
<protein>
    <submittedName>
        <fullName evidence="1">Uncharacterized protein</fullName>
    </submittedName>
</protein>
<reference evidence="2" key="1">
    <citation type="submission" date="2016-11" db="EMBL/GenBank/DDBJ databases">
        <authorList>
            <person name="Varghese N."/>
            <person name="Submissions S."/>
        </authorList>
    </citation>
    <scope>NUCLEOTIDE SEQUENCE [LARGE SCALE GENOMIC DNA]</scope>
    <source>
        <strain evidence="2">Sac-22</strain>
    </source>
</reference>
<keyword evidence="2" id="KW-1185">Reference proteome</keyword>
<sequence>MQPLSTDEDYLPALLRDIALLDSEATLVQLHAAAQQHAGDARPLLLLAAEYAQARAYDQAEGAYISALRRDPGLAIARFQLGLLQLSSGRPAAASATWAPLAALPEDNALRRFKTGLEALAEDRFADAAQWLRAGMMVNHSNPMLNTDMQRFLDAIARIGQTAAVTAETASEAEEDADTSHFLVSAYTRLQ</sequence>
<dbReference type="OrthoDB" id="8776071at2"/>
<name>A0A1M7PKN6_9BURK</name>
<dbReference type="InterPro" id="IPR011990">
    <property type="entry name" value="TPR-like_helical_dom_sf"/>
</dbReference>
<proteinExistence type="predicted"/>
<gene>
    <name evidence="1" type="ORF">SAMN05192549_105177</name>
</gene>
<dbReference type="Proteomes" id="UP000184339">
    <property type="component" value="Unassembled WGS sequence"/>
</dbReference>
<organism evidence="1 2">
    <name type="scientific">Duganella sacchari</name>
    <dbReference type="NCBI Taxonomy" id="551987"/>
    <lineage>
        <taxon>Bacteria</taxon>
        <taxon>Pseudomonadati</taxon>
        <taxon>Pseudomonadota</taxon>
        <taxon>Betaproteobacteria</taxon>
        <taxon>Burkholderiales</taxon>
        <taxon>Oxalobacteraceae</taxon>
        <taxon>Telluria group</taxon>
        <taxon>Duganella</taxon>
    </lineage>
</organism>
<evidence type="ECO:0000313" key="2">
    <source>
        <dbReference type="Proteomes" id="UP000184339"/>
    </source>
</evidence>
<dbReference type="SUPFAM" id="SSF48452">
    <property type="entry name" value="TPR-like"/>
    <property type="match status" value="1"/>
</dbReference>
<dbReference type="EMBL" id="FRCX01000005">
    <property type="protein sequence ID" value="SHN17796.1"/>
    <property type="molecule type" value="Genomic_DNA"/>
</dbReference>
<dbReference type="Gene3D" id="1.25.40.10">
    <property type="entry name" value="Tetratricopeptide repeat domain"/>
    <property type="match status" value="1"/>
</dbReference>
<evidence type="ECO:0000313" key="1">
    <source>
        <dbReference type="EMBL" id="SHN17796.1"/>
    </source>
</evidence>
<dbReference type="STRING" id="551987.SAMN05192549_105177"/>